<keyword evidence="11" id="KW-1185">Reference proteome</keyword>
<comment type="caution">
    <text evidence="10">The sequence shown here is derived from an EMBL/GenBank/DDBJ whole genome shotgun (WGS) entry which is preliminary data.</text>
</comment>
<dbReference type="Pfam" id="PF04055">
    <property type="entry name" value="Radical_SAM"/>
    <property type="match status" value="1"/>
</dbReference>
<feature type="domain" description="Radical SAM core" evidence="9">
    <location>
        <begin position="158"/>
        <end position="368"/>
    </location>
</feature>
<evidence type="ECO:0000256" key="3">
    <source>
        <dbReference type="ARBA" id="ARBA00022679"/>
    </source>
</evidence>
<protein>
    <submittedName>
        <fullName evidence="10">B12-binding domain-containing radical SAM protein</fullName>
    </submittedName>
</protein>
<dbReference type="InterPro" id="IPR058240">
    <property type="entry name" value="rSAM_sf"/>
</dbReference>
<proteinExistence type="predicted"/>
<dbReference type="Gene3D" id="3.40.50.280">
    <property type="entry name" value="Cobalamin-binding domain"/>
    <property type="match status" value="1"/>
</dbReference>
<keyword evidence="5" id="KW-0479">Metal-binding</keyword>
<feature type="domain" description="B12-binding" evidence="8">
    <location>
        <begin position="2"/>
        <end position="134"/>
    </location>
</feature>
<dbReference type="PANTHER" id="PTHR43409:SF7">
    <property type="entry name" value="BLL1977 PROTEIN"/>
    <property type="match status" value="1"/>
</dbReference>
<dbReference type="SMART" id="SM00729">
    <property type="entry name" value="Elp3"/>
    <property type="match status" value="1"/>
</dbReference>
<dbReference type="SUPFAM" id="SSF102114">
    <property type="entry name" value="Radical SAM enzymes"/>
    <property type="match status" value="1"/>
</dbReference>
<evidence type="ECO:0000313" key="10">
    <source>
        <dbReference type="EMBL" id="MBL4954346.1"/>
    </source>
</evidence>
<reference evidence="10 11" key="1">
    <citation type="submission" date="2021-01" db="EMBL/GenBank/DDBJ databases">
        <title>Genome public.</title>
        <authorList>
            <person name="Liu C."/>
            <person name="Sun Q."/>
        </authorList>
    </citation>
    <scope>NUCLEOTIDE SEQUENCE [LARGE SCALE GENOMIC DNA]</scope>
    <source>
        <strain evidence="10 11">YIM B02564</strain>
    </source>
</reference>
<evidence type="ECO:0000256" key="4">
    <source>
        <dbReference type="ARBA" id="ARBA00022691"/>
    </source>
</evidence>
<keyword evidence="6" id="KW-0408">Iron</keyword>
<dbReference type="EMBL" id="JAESWB010000326">
    <property type="protein sequence ID" value="MBL4954346.1"/>
    <property type="molecule type" value="Genomic_DNA"/>
</dbReference>
<dbReference type="InterPro" id="IPR023404">
    <property type="entry name" value="rSAM_horseshoe"/>
</dbReference>
<keyword evidence="2" id="KW-0489">Methyltransferase</keyword>
<dbReference type="SFLD" id="SFLDG01082">
    <property type="entry name" value="B12-binding_domain_containing"/>
    <property type="match status" value="1"/>
</dbReference>
<dbReference type="RefSeq" id="WP_202655603.1">
    <property type="nucleotide sequence ID" value="NZ_JAESWB010000326.1"/>
</dbReference>
<evidence type="ECO:0000259" key="8">
    <source>
        <dbReference type="PROSITE" id="PS51332"/>
    </source>
</evidence>
<dbReference type="SFLD" id="SFLDS00029">
    <property type="entry name" value="Radical_SAM"/>
    <property type="match status" value="1"/>
</dbReference>
<dbReference type="Pfam" id="PF02310">
    <property type="entry name" value="B12-binding"/>
    <property type="match status" value="1"/>
</dbReference>
<dbReference type="InterPro" id="IPR006638">
    <property type="entry name" value="Elp3/MiaA/NifB-like_rSAM"/>
</dbReference>
<accession>A0ABS1TSP9</accession>
<dbReference type="PROSITE" id="PS51332">
    <property type="entry name" value="B12_BINDING"/>
    <property type="match status" value="1"/>
</dbReference>
<dbReference type="InterPro" id="IPR007197">
    <property type="entry name" value="rSAM"/>
</dbReference>
<evidence type="ECO:0000256" key="2">
    <source>
        <dbReference type="ARBA" id="ARBA00022603"/>
    </source>
</evidence>
<organism evidence="10 11">
    <name type="scientific">Neobacillus paridis</name>
    <dbReference type="NCBI Taxonomy" id="2803862"/>
    <lineage>
        <taxon>Bacteria</taxon>
        <taxon>Bacillati</taxon>
        <taxon>Bacillota</taxon>
        <taxon>Bacilli</taxon>
        <taxon>Bacillales</taxon>
        <taxon>Bacillaceae</taxon>
        <taxon>Neobacillus</taxon>
    </lineage>
</organism>
<dbReference type="PROSITE" id="PS51918">
    <property type="entry name" value="RADICAL_SAM"/>
    <property type="match status" value="1"/>
</dbReference>
<sequence>MKKKLLMITPENQEINRFRKRQFNNFVQITMPYLAAFVDQEKYLVTLVDEYNQKIPFDRHFDLVAITVNTSNAAHCYRMSEKFREMGAKVVFGGPHVTLLPDEAMEHCDYLIVGEAEQTWPQFLSEFYNGECEKKLYQMGEIPFLAGIPIPRRDLIHKRFFTKGAVISSRGCPYHCAYCNLKQIYYDSFRTRPIAEVIEDIRQMKSKYFVFWDDNFFGDIRYAKALMKELKGLNKRWAAQVTLERCRDQELLQLAKESGCIYFFVGIESFSEESLQSVNKRINNVAKYEQLIGDIHRHGISVQAGIIFGFDTDNRDVFKKTLDACNHLGIDGVTVSILTPLPKTPVYEQYKREGRLLTDDWSAYNGKTRVAYQPKQMTAEELFEGYMWFRKEFYSWKSICKRMKVSRVNLLHNLLVNLGYKISIKGTYK</sequence>
<evidence type="ECO:0000256" key="7">
    <source>
        <dbReference type="ARBA" id="ARBA00023014"/>
    </source>
</evidence>
<keyword evidence="4" id="KW-0949">S-adenosyl-L-methionine</keyword>
<comment type="cofactor">
    <cofactor evidence="1">
        <name>[4Fe-4S] cluster</name>
        <dbReference type="ChEBI" id="CHEBI:49883"/>
    </cofactor>
</comment>
<evidence type="ECO:0000259" key="9">
    <source>
        <dbReference type="PROSITE" id="PS51918"/>
    </source>
</evidence>
<dbReference type="InterPro" id="IPR034466">
    <property type="entry name" value="Methyltransferase_Class_B"/>
</dbReference>
<dbReference type="SFLD" id="SFLDG01123">
    <property type="entry name" value="methyltransferase_(Class_B)"/>
    <property type="match status" value="1"/>
</dbReference>
<dbReference type="InterPro" id="IPR006158">
    <property type="entry name" value="Cobalamin-bd"/>
</dbReference>
<dbReference type="Gene3D" id="3.80.30.20">
    <property type="entry name" value="tm_1862 like domain"/>
    <property type="match status" value="1"/>
</dbReference>
<name>A0ABS1TSP9_9BACI</name>
<dbReference type="Proteomes" id="UP000623967">
    <property type="component" value="Unassembled WGS sequence"/>
</dbReference>
<evidence type="ECO:0000256" key="1">
    <source>
        <dbReference type="ARBA" id="ARBA00001966"/>
    </source>
</evidence>
<dbReference type="CDD" id="cd01335">
    <property type="entry name" value="Radical_SAM"/>
    <property type="match status" value="1"/>
</dbReference>
<gene>
    <name evidence="10" type="ORF">JK635_19475</name>
</gene>
<keyword evidence="3" id="KW-0808">Transferase</keyword>
<dbReference type="PANTHER" id="PTHR43409">
    <property type="entry name" value="ANAEROBIC MAGNESIUM-PROTOPORPHYRIN IX MONOMETHYL ESTER CYCLASE-RELATED"/>
    <property type="match status" value="1"/>
</dbReference>
<keyword evidence="7" id="KW-0411">Iron-sulfur</keyword>
<evidence type="ECO:0000256" key="5">
    <source>
        <dbReference type="ARBA" id="ARBA00022723"/>
    </source>
</evidence>
<dbReference type="InterPro" id="IPR051198">
    <property type="entry name" value="BchE-like"/>
</dbReference>
<evidence type="ECO:0000313" key="11">
    <source>
        <dbReference type="Proteomes" id="UP000623967"/>
    </source>
</evidence>
<evidence type="ECO:0000256" key="6">
    <source>
        <dbReference type="ARBA" id="ARBA00023004"/>
    </source>
</evidence>